<protein>
    <recommendedName>
        <fullName evidence="3">protein O-GlcNAc transferase</fullName>
        <ecNumber evidence="3">2.4.1.255</ecNumber>
    </recommendedName>
</protein>
<evidence type="ECO:0000256" key="7">
    <source>
        <dbReference type="ARBA" id="ARBA00022803"/>
    </source>
</evidence>
<keyword evidence="11" id="KW-1185">Reference proteome</keyword>
<dbReference type="EC" id="2.4.1.255" evidence="3"/>
<comment type="pathway">
    <text evidence="1">Protein modification; protein glycosylation.</text>
</comment>
<dbReference type="Proteomes" id="UP000295023">
    <property type="component" value="Unassembled WGS sequence"/>
</dbReference>
<dbReference type="SMART" id="SM00028">
    <property type="entry name" value="TPR"/>
    <property type="match status" value="3"/>
</dbReference>
<name>A0A4R4D4T5_9PROT</name>
<evidence type="ECO:0000259" key="9">
    <source>
        <dbReference type="Pfam" id="PF13844"/>
    </source>
</evidence>
<evidence type="ECO:0000256" key="6">
    <source>
        <dbReference type="ARBA" id="ARBA00022737"/>
    </source>
</evidence>
<dbReference type="PANTHER" id="PTHR44998:SF1">
    <property type="entry name" value="UDP-N-ACETYLGLUCOSAMINE--PEPTIDE N-ACETYLGLUCOSAMINYLTRANSFERASE 110 KDA SUBUNIT"/>
    <property type="match status" value="1"/>
</dbReference>
<dbReference type="Pfam" id="PF13844">
    <property type="entry name" value="Glyco_transf_41"/>
    <property type="match status" value="2"/>
</dbReference>
<evidence type="ECO:0000256" key="8">
    <source>
        <dbReference type="PROSITE-ProRule" id="PRU00339"/>
    </source>
</evidence>
<dbReference type="SUPFAM" id="SSF48452">
    <property type="entry name" value="TPR-like"/>
    <property type="match status" value="1"/>
</dbReference>
<keyword evidence="7 8" id="KW-0802">TPR repeat</keyword>
<dbReference type="Gene3D" id="3.40.50.2000">
    <property type="entry name" value="Glycogen Phosphorylase B"/>
    <property type="match status" value="1"/>
</dbReference>
<dbReference type="InterPro" id="IPR011990">
    <property type="entry name" value="TPR-like_helical_dom_sf"/>
</dbReference>
<dbReference type="EMBL" id="SKBM01000049">
    <property type="protein sequence ID" value="TCZ52279.1"/>
    <property type="molecule type" value="Genomic_DNA"/>
</dbReference>
<evidence type="ECO:0000256" key="1">
    <source>
        <dbReference type="ARBA" id="ARBA00004922"/>
    </source>
</evidence>
<evidence type="ECO:0000313" key="11">
    <source>
        <dbReference type="Proteomes" id="UP000295023"/>
    </source>
</evidence>
<proteinExistence type="inferred from homology"/>
<dbReference type="Gene3D" id="1.25.40.10">
    <property type="entry name" value="Tetratricopeptide repeat domain"/>
    <property type="match status" value="2"/>
</dbReference>
<dbReference type="PANTHER" id="PTHR44998">
    <property type="match status" value="1"/>
</dbReference>
<evidence type="ECO:0000256" key="2">
    <source>
        <dbReference type="ARBA" id="ARBA00005386"/>
    </source>
</evidence>
<dbReference type="InterPro" id="IPR019734">
    <property type="entry name" value="TPR_rpt"/>
</dbReference>
<feature type="repeat" description="TPR" evidence="8">
    <location>
        <begin position="83"/>
        <end position="116"/>
    </location>
</feature>
<keyword evidence="6" id="KW-0677">Repeat</keyword>
<dbReference type="Pfam" id="PF07719">
    <property type="entry name" value="TPR_2"/>
    <property type="match status" value="1"/>
</dbReference>
<dbReference type="OrthoDB" id="146908at2"/>
<feature type="domain" description="O-GlcNAc transferase C-terminal" evidence="9">
    <location>
        <begin position="424"/>
        <end position="590"/>
    </location>
</feature>
<dbReference type="AlphaFoldDB" id="A0A4R4D4T5"/>
<keyword evidence="4" id="KW-0328">Glycosyltransferase</keyword>
<organism evidence="10 11">
    <name type="scientific">Roseicella aquatilis</name>
    <dbReference type="NCBI Taxonomy" id="2527868"/>
    <lineage>
        <taxon>Bacteria</taxon>
        <taxon>Pseudomonadati</taxon>
        <taxon>Pseudomonadota</taxon>
        <taxon>Alphaproteobacteria</taxon>
        <taxon>Acetobacterales</taxon>
        <taxon>Roseomonadaceae</taxon>
        <taxon>Roseicella</taxon>
    </lineage>
</organism>
<evidence type="ECO:0000256" key="4">
    <source>
        <dbReference type="ARBA" id="ARBA00022676"/>
    </source>
</evidence>
<dbReference type="SUPFAM" id="SSF53756">
    <property type="entry name" value="UDP-Glycosyltransferase/glycogen phosphorylase"/>
    <property type="match status" value="1"/>
</dbReference>
<dbReference type="InterPro" id="IPR029489">
    <property type="entry name" value="OGT/SEC/SPY_C"/>
</dbReference>
<dbReference type="Gene3D" id="3.40.50.11380">
    <property type="match status" value="1"/>
</dbReference>
<dbReference type="InterPro" id="IPR013105">
    <property type="entry name" value="TPR_2"/>
</dbReference>
<gene>
    <name evidence="10" type="ORF">EXY23_26255</name>
</gene>
<keyword evidence="5" id="KW-0808">Transferase</keyword>
<reference evidence="10 11" key="1">
    <citation type="submission" date="2019-03" db="EMBL/GenBank/DDBJ databases">
        <title>Paracraurococcus aquatilis NE82 genome sequence.</title>
        <authorList>
            <person name="Zhao Y."/>
            <person name="Du Z."/>
        </authorList>
    </citation>
    <scope>NUCLEOTIDE SEQUENCE [LARGE SCALE GENOMIC DNA]</scope>
    <source>
        <strain evidence="10 11">NE82</strain>
    </source>
</reference>
<accession>A0A4R4D4T5</accession>
<evidence type="ECO:0000256" key="5">
    <source>
        <dbReference type="ARBA" id="ARBA00022679"/>
    </source>
</evidence>
<comment type="similarity">
    <text evidence="2">Belongs to the glycosyltransferase 41 family. O-GlcNAc transferase subfamily.</text>
</comment>
<comment type="caution">
    <text evidence="10">The sequence shown here is derived from an EMBL/GenBank/DDBJ whole genome shotgun (WGS) entry which is preliminary data.</text>
</comment>
<evidence type="ECO:0000313" key="10">
    <source>
        <dbReference type="EMBL" id="TCZ52279.1"/>
    </source>
</evidence>
<sequence length="627" mass="68353">MSAVQQPVAAPQDLDWLGNLLGAAAWSPLTPPAALRLSGILGGLRLESVLPLLEEASRQGRRQPVIALYRAWIAANPQSGQCFAGWFNLGVEYARAGETAEAALAYRQALALQPALWQASVNLGLALEASGQAEAALAVWEEALQPDEARVTLLNQRGRLLEERKHFVAAEATLRASLRIDAQQPDALQHWGHLRQKACIWPLHEPLLPGLAASEMALHAGPLGVLALTDDVAQQRRTVEAWLARKVPAAPARLSPAEGYRHERIRVGYLSSDFCRHAMSFLIVNLLERHDRGAFEVFGYCSSPEDGSDIRQRVLRALDHHVPIGQLDDAAAARRIREDEIDILVDLNGVTRGARLQCLRWKPAPVQVTYLGYVGPLPLPELDYILCDDHVIPPALAGQYAPRPLPLPGLYQANDSRMPALPALTRATEGLPDDAIVFCCMANHYKVTEDVFGAWMTILAQVPHAVLWLAEDTEDSRGNLLRRAAQRGVAPARLIFAPRVDPAHYLARLGLADLFLDTFPYNSGTVASDALRMGLPLLTLSGRAFASRMAGSLLRAIGLEETIAETMAAYVDKAVAAGTDPTLLARWRAVLAGDAWARTIGDSAAFTRGLEAVFRRIRLEPDLAADR</sequence>
<evidence type="ECO:0000256" key="3">
    <source>
        <dbReference type="ARBA" id="ARBA00011970"/>
    </source>
</evidence>
<feature type="domain" description="O-GlcNAc transferase C-terminal" evidence="9">
    <location>
        <begin position="261"/>
        <end position="402"/>
    </location>
</feature>
<dbReference type="GO" id="GO:0097363">
    <property type="term" value="F:protein O-acetylglucosaminyltransferase activity"/>
    <property type="evidence" value="ECO:0007669"/>
    <property type="project" value="UniProtKB-EC"/>
</dbReference>
<dbReference type="RefSeq" id="WP_132297229.1">
    <property type="nucleotide sequence ID" value="NZ_SKBM01000049.1"/>
</dbReference>
<dbReference type="PROSITE" id="PS50005">
    <property type="entry name" value="TPR"/>
    <property type="match status" value="1"/>
</dbReference>